<dbReference type="Proteomes" id="UP000005459">
    <property type="component" value="Unassembled WGS sequence"/>
</dbReference>
<keyword evidence="2" id="KW-1185">Reference proteome</keyword>
<accession>F9UHP1</accession>
<sequence>MLPQEPPRTARAAVLLPSAQRCSAPAYGDANSEEVHSNTFPNTSCNPYAFAGKLPTGTVCFRYTPVLEPQPL</sequence>
<gene>
    <name evidence="1" type="ORF">ThimaDRAFT_4444</name>
</gene>
<name>F9UHP1_9GAMM</name>
<dbReference type="AlphaFoldDB" id="F9UHP1"/>
<organism evidence="1 2">
    <name type="scientific">Thiocapsa marina 5811</name>
    <dbReference type="NCBI Taxonomy" id="768671"/>
    <lineage>
        <taxon>Bacteria</taxon>
        <taxon>Pseudomonadati</taxon>
        <taxon>Pseudomonadota</taxon>
        <taxon>Gammaproteobacteria</taxon>
        <taxon>Chromatiales</taxon>
        <taxon>Chromatiaceae</taxon>
        <taxon>Thiocapsa</taxon>
    </lineage>
</organism>
<proteinExistence type="predicted"/>
<evidence type="ECO:0000313" key="2">
    <source>
        <dbReference type="Proteomes" id="UP000005459"/>
    </source>
</evidence>
<reference evidence="1 2" key="1">
    <citation type="submission" date="2011-06" db="EMBL/GenBank/DDBJ databases">
        <title>The draft genome of Thiocapsa marina 5811.</title>
        <authorList>
            <consortium name="US DOE Joint Genome Institute (JGI-PGF)"/>
            <person name="Lucas S."/>
            <person name="Han J."/>
            <person name="Cheng J.-F."/>
            <person name="Goodwin L."/>
            <person name="Pitluck S."/>
            <person name="Peters L."/>
            <person name="Land M.L."/>
            <person name="Hauser L."/>
            <person name="Vogl K."/>
            <person name="Liu Z."/>
            <person name="Imhoff J."/>
            <person name="Thiel V."/>
            <person name="Frigaard N.-U."/>
            <person name="Bryant D."/>
            <person name="Woyke T.J."/>
        </authorList>
    </citation>
    <scope>NUCLEOTIDE SEQUENCE [LARGE SCALE GENOMIC DNA]</scope>
    <source>
        <strain evidence="1 2">5811</strain>
    </source>
</reference>
<protein>
    <submittedName>
        <fullName evidence="1">Uncharacterized protein</fullName>
    </submittedName>
</protein>
<dbReference type="EMBL" id="AFWV01000020">
    <property type="protein sequence ID" value="EGV16217.1"/>
    <property type="molecule type" value="Genomic_DNA"/>
</dbReference>
<evidence type="ECO:0000313" key="1">
    <source>
        <dbReference type="EMBL" id="EGV16217.1"/>
    </source>
</evidence>